<evidence type="ECO:0000259" key="1">
    <source>
        <dbReference type="Pfam" id="PF05118"/>
    </source>
</evidence>
<dbReference type="InterPro" id="IPR027443">
    <property type="entry name" value="IPNS-like_sf"/>
</dbReference>
<feature type="domain" description="Aspartyl/asparaginy/proline hydroxylase" evidence="1">
    <location>
        <begin position="17"/>
        <end position="174"/>
    </location>
</feature>
<dbReference type="Proteomes" id="UP000323632">
    <property type="component" value="Unassembled WGS sequence"/>
</dbReference>
<comment type="caution">
    <text evidence="2">The sequence shown here is derived from an EMBL/GenBank/DDBJ whole genome shotgun (WGS) entry which is preliminary data.</text>
</comment>
<reference evidence="2 3" key="1">
    <citation type="submission" date="2019-09" db="EMBL/GenBank/DDBJ databases">
        <title>Genome sequence and assembly of Taibaiella sp.</title>
        <authorList>
            <person name="Chhetri G."/>
        </authorList>
    </citation>
    <scope>NUCLEOTIDE SEQUENCE [LARGE SCALE GENOMIC DNA]</scope>
    <source>
        <strain evidence="2 3">KVB11</strain>
    </source>
</reference>
<dbReference type="Pfam" id="PF05118">
    <property type="entry name" value="Asp_Arg_Hydrox"/>
    <property type="match status" value="1"/>
</dbReference>
<gene>
    <name evidence="2" type="ORF">F0919_01990</name>
</gene>
<dbReference type="RefSeq" id="WP_150031032.1">
    <property type="nucleotide sequence ID" value="NZ_VWSH01000001.1"/>
</dbReference>
<dbReference type="SUPFAM" id="SSF51197">
    <property type="entry name" value="Clavaminate synthase-like"/>
    <property type="match status" value="1"/>
</dbReference>
<evidence type="ECO:0000313" key="2">
    <source>
        <dbReference type="EMBL" id="KAA5536461.1"/>
    </source>
</evidence>
<sequence length="249" mass="28379">MIKYLKTSLVFDSVTLQNEFRSHQDNNWKSHYNKSQYEGDWTILPLRSINGNPHNVISTHILPKGLSYQNTPLLKQCPYIQSVIESFKCEKTSIRLMKLNAGARIKEHTDHDMNMEAGEARFHIPVQTNKDVAFYIMEDRIPMSAGECWYLNLSLPHKVHNAGSEDRIHLVIDCVVNDWVKALLTEKGIIRKDIDKMPEPRAAATKRNNIESPGSPINLADKAKIIAELRSMNTNAALQLADSMEKEPD</sequence>
<name>A0A5M6CMM4_9BACT</name>
<evidence type="ECO:0000313" key="3">
    <source>
        <dbReference type="Proteomes" id="UP000323632"/>
    </source>
</evidence>
<protein>
    <submittedName>
        <fullName evidence="2">Aspartyl/asparaginyl beta-hydroxylase domain-containing protein</fullName>
    </submittedName>
</protein>
<dbReference type="EMBL" id="VWSH01000001">
    <property type="protein sequence ID" value="KAA5536461.1"/>
    <property type="molecule type" value="Genomic_DNA"/>
</dbReference>
<keyword evidence="3" id="KW-1185">Reference proteome</keyword>
<dbReference type="AlphaFoldDB" id="A0A5M6CMM4"/>
<dbReference type="InterPro" id="IPR007803">
    <property type="entry name" value="Asp/Arg/Pro-Hydrxlase"/>
</dbReference>
<organism evidence="2 3">
    <name type="scientific">Taibaiella lutea</name>
    <dbReference type="NCBI Taxonomy" id="2608001"/>
    <lineage>
        <taxon>Bacteria</taxon>
        <taxon>Pseudomonadati</taxon>
        <taxon>Bacteroidota</taxon>
        <taxon>Chitinophagia</taxon>
        <taxon>Chitinophagales</taxon>
        <taxon>Chitinophagaceae</taxon>
        <taxon>Taibaiella</taxon>
    </lineage>
</organism>
<accession>A0A5M6CMM4</accession>
<proteinExistence type="predicted"/>
<dbReference type="Gene3D" id="2.60.120.330">
    <property type="entry name" value="B-lactam Antibiotic, Isopenicillin N Synthase, Chain"/>
    <property type="match status" value="1"/>
</dbReference>